<dbReference type="Proteomes" id="UP000184300">
    <property type="component" value="Unassembled WGS sequence"/>
</dbReference>
<evidence type="ECO:0008006" key="3">
    <source>
        <dbReference type="Google" id="ProtNLM"/>
    </source>
</evidence>
<name>A0A1L9VPX9_ASPGL</name>
<sequence length="91" mass="10209">MGATSFLEKLPIELLQAILCWLPDIQSLRSALLAAPFLYAASRDLLVVKSVLLHQLDRSLLHDALAADRAALKTSWTETEPRRRGWCAFMC</sequence>
<dbReference type="VEuPathDB" id="FungiDB:ASPGLDRAFT_44915"/>
<dbReference type="AlphaFoldDB" id="A0A1L9VPX9"/>
<dbReference type="SUPFAM" id="SSF81383">
    <property type="entry name" value="F-box domain"/>
    <property type="match status" value="1"/>
</dbReference>
<dbReference type="EMBL" id="KV878893">
    <property type="protein sequence ID" value="OJJ85944.1"/>
    <property type="molecule type" value="Genomic_DNA"/>
</dbReference>
<accession>A0A1L9VPX9</accession>
<evidence type="ECO:0000313" key="1">
    <source>
        <dbReference type="EMBL" id="OJJ85944.1"/>
    </source>
</evidence>
<gene>
    <name evidence="1" type="ORF">ASPGLDRAFT_44915</name>
</gene>
<keyword evidence="2" id="KW-1185">Reference proteome</keyword>
<dbReference type="OrthoDB" id="4455582at2759"/>
<dbReference type="RefSeq" id="XP_022402638.1">
    <property type="nucleotide sequence ID" value="XM_022546119.1"/>
</dbReference>
<proteinExistence type="predicted"/>
<dbReference type="GeneID" id="34462380"/>
<dbReference type="InterPro" id="IPR036047">
    <property type="entry name" value="F-box-like_dom_sf"/>
</dbReference>
<protein>
    <recommendedName>
        <fullName evidence="3">F-box domain-containing protein</fullName>
    </recommendedName>
</protein>
<evidence type="ECO:0000313" key="2">
    <source>
        <dbReference type="Proteomes" id="UP000184300"/>
    </source>
</evidence>
<organism evidence="1 2">
    <name type="scientific">Aspergillus glaucus CBS 516.65</name>
    <dbReference type="NCBI Taxonomy" id="1160497"/>
    <lineage>
        <taxon>Eukaryota</taxon>
        <taxon>Fungi</taxon>
        <taxon>Dikarya</taxon>
        <taxon>Ascomycota</taxon>
        <taxon>Pezizomycotina</taxon>
        <taxon>Eurotiomycetes</taxon>
        <taxon>Eurotiomycetidae</taxon>
        <taxon>Eurotiales</taxon>
        <taxon>Aspergillaceae</taxon>
        <taxon>Aspergillus</taxon>
        <taxon>Aspergillus subgen. Aspergillus</taxon>
    </lineage>
</organism>
<reference evidence="2" key="1">
    <citation type="journal article" date="2017" name="Genome Biol.">
        <title>Comparative genomics reveals high biological diversity and specific adaptations in the industrially and medically important fungal genus Aspergillus.</title>
        <authorList>
            <person name="de Vries R.P."/>
            <person name="Riley R."/>
            <person name="Wiebenga A."/>
            <person name="Aguilar-Osorio G."/>
            <person name="Amillis S."/>
            <person name="Uchima C.A."/>
            <person name="Anderluh G."/>
            <person name="Asadollahi M."/>
            <person name="Askin M."/>
            <person name="Barry K."/>
            <person name="Battaglia E."/>
            <person name="Bayram O."/>
            <person name="Benocci T."/>
            <person name="Braus-Stromeyer S.A."/>
            <person name="Caldana C."/>
            <person name="Canovas D."/>
            <person name="Cerqueira G.C."/>
            <person name="Chen F."/>
            <person name="Chen W."/>
            <person name="Choi C."/>
            <person name="Clum A."/>
            <person name="Dos Santos R.A."/>
            <person name="Damasio A.R."/>
            <person name="Diallinas G."/>
            <person name="Emri T."/>
            <person name="Fekete E."/>
            <person name="Flipphi M."/>
            <person name="Freyberg S."/>
            <person name="Gallo A."/>
            <person name="Gournas C."/>
            <person name="Habgood R."/>
            <person name="Hainaut M."/>
            <person name="Harispe M.L."/>
            <person name="Henrissat B."/>
            <person name="Hilden K.S."/>
            <person name="Hope R."/>
            <person name="Hossain A."/>
            <person name="Karabika E."/>
            <person name="Karaffa L."/>
            <person name="Karanyi Z."/>
            <person name="Krasevec N."/>
            <person name="Kuo A."/>
            <person name="Kusch H."/>
            <person name="LaButti K."/>
            <person name="Lagendijk E.L."/>
            <person name="Lapidus A."/>
            <person name="Levasseur A."/>
            <person name="Lindquist E."/>
            <person name="Lipzen A."/>
            <person name="Logrieco A.F."/>
            <person name="MacCabe A."/>
            <person name="Maekelae M.R."/>
            <person name="Malavazi I."/>
            <person name="Melin P."/>
            <person name="Meyer V."/>
            <person name="Mielnichuk N."/>
            <person name="Miskei M."/>
            <person name="Molnar A.P."/>
            <person name="Mule G."/>
            <person name="Ngan C.Y."/>
            <person name="Orejas M."/>
            <person name="Orosz E."/>
            <person name="Ouedraogo J.P."/>
            <person name="Overkamp K.M."/>
            <person name="Park H.-S."/>
            <person name="Perrone G."/>
            <person name="Piumi F."/>
            <person name="Punt P.J."/>
            <person name="Ram A.F."/>
            <person name="Ramon A."/>
            <person name="Rauscher S."/>
            <person name="Record E."/>
            <person name="Riano-Pachon D.M."/>
            <person name="Robert V."/>
            <person name="Roehrig J."/>
            <person name="Ruller R."/>
            <person name="Salamov A."/>
            <person name="Salih N.S."/>
            <person name="Samson R.A."/>
            <person name="Sandor E."/>
            <person name="Sanguinetti M."/>
            <person name="Schuetze T."/>
            <person name="Sepcic K."/>
            <person name="Shelest E."/>
            <person name="Sherlock G."/>
            <person name="Sophianopoulou V."/>
            <person name="Squina F.M."/>
            <person name="Sun H."/>
            <person name="Susca A."/>
            <person name="Todd R.B."/>
            <person name="Tsang A."/>
            <person name="Unkles S.E."/>
            <person name="van de Wiele N."/>
            <person name="van Rossen-Uffink D."/>
            <person name="Oliveira J.V."/>
            <person name="Vesth T.C."/>
            <person name="Visser J."/>
            <person name="Yu J.-H."/>
            <person name="Zhou M."/>
            <person name="Andersen M.R."/>
            <person name="Archer D.B."/>
            <person name="Baker S.E."/>
            <person name="Benoit I."/>
            <person name="Brakhage A.A."/>
            <person name="Braus G.H."/>
            <person name="Fischer R."/>
            <person name="Frisvad J.C."/>
            <person name="Goldman G.H."/>
            <person name="Houbraken J."/>
            <person name="Oakley B."/>
            <person name="Pocsi I."/>
            <person name="Scazzocchio C."/>
            <person name="Seiboth B."/>
            <person name="vanKuyk P.A."/>
            <person name="Wortman J."/>
            <person name="Dyer P.S."/>
            <person name="Grigoriev I.V."/>
        </authorList>
    </citation>
    <scope>NUCLEOTIDE SEQUENCE [LARGE SCALE GENOMIC DNA]</scope>
    <source>
        <strain evidence="2">CBS 516.65</strain>
    </source>
</reference>